<dbReference type="PANTHER" id="PTHR15327">
    <property type="entry name" value="MICROFIBRIL-ASSOCIATED PROTEIN"/>
    <property type="match status" value="1"/>
</dbReference>
<feature type="compositionally biased region" description="Basic and acidic residues" evidence="1">
    <location>
        <begin position="198"/>
        <end position="235"/>
    </location>
</feature>
<feature type="compositionally biased region" description="Basic and acidic residues" evidence="1">
    <location>
        <begin position="296"/>
        <end position="318"/>
    </location>
</feature>
<dbReference type="InterPro" id="IPR033194">
    <property type="entry name" value="MFAP1"/>
</dbReference>
<reference evidence="3 4" key="1">
    <citation type="submission" date="2023-08" db="EMBL/GenBank/DDBJ databases">
        <title>Black Yeasts Isolated from many extreme environments.</title>
        <authorList>
            <person name="Coleine C."/>
            <person name="Stajich J.E."/>
            <person name="Selbmann L."/>
        </authorList>
    </citation>
    <scope>NUCLEOTIDE SEQUENCE [LARGE SCALE GENOMIC DNA]</scope>
    <source>
        <strain evidence="3 4">CCFEE 5910</strain>
    </source>
</reference>
<feature type="compositionally biased region" description="Basic and acidic residues" evidence="1">
    <location>
        <begin position="406"/>
        <end position="430"/>
    </location>
</feature>
<protein>
    <recommendedName>
        <fullName evidence="2">Micro-fibrillar-associated protein 1 C-terminal domain-containing protein</fullName>
    </recommendedName>
</protein>
<dbReference type="AlphaFoldDB" id="A0AAN7T0V2"/>
<evidence type="ECO:0000259" key="2">
    <source>
        <dbReference type="Pfam" id="PF06991"/>
    </source>
</evidence>
<dbReference type="Pfam" id="PF06991">
    <property type="entry name" value="MFAP1"/>
    <property type="match status" value="1"/>
</dbReference>
<evidence type="ECO:0000313" key="4">
    <source>
        <dbReference type="Proteomes" id="UP001309876"/>
    </source>
</evidence>
<gene>
    <name evidence="3" type="ORF">LTR05_004993</name>
</gene>
<feature type="domain" description="Micro-fibrillar-associated protein 1 C-terminal" evidence="2">
    <location>
        <begin position="155"/>
        <end position="389"/>
    </location>
</feature>
<feature type="compositionally biased region" description="Acidic residues" evidence="1">
    <location>
        <begin position="30"/>
        <end position="45"/>
    </location>
</feature>
<feature type="compositionally biased region" description="Low complexity" evidence="1">
    <location>
        <begin position="89"/>
        <end position="100"/>
    </location>
</feature>
<feature type="region of interest" description="Disordered" evidence="1">
    <location>
        <begin position="1"/>
        <end position="254"/>
    </location>
</feature>
<feature type="region of interest" description="Disordered" evidence="1">
    <location>
        <begin position="402"/>
        <end position="430"/>
    </location>
</feature>
<feature type="compositionally biased region" description="Acidic residues" evidence="1">
    <location>
        <begin position="128"/>
        <end position="159"/>
    </location>
</feature>
<dbReference type="EMBL" id="JAVRRJ010000004">
    <property type="protein sequence ID" value="KAK5085705.1"/>
    <property type="molecule type" value="Genomic_DNA"/>
</dbReference>
<dbReference type="Proteomes" id="UP001309876">
    <property type="component" value="Unassembled WGS sequence"/>
</dbReference>
<name>A0AAN7T0V2_9EURO</name>
<evidence type="ECO:0000256" key="1">
    <source>
        <dbReference type="SAM" id="MobiDB-lite"/>
    </source>
</evidence>
<evidence type="ECO:0000313" key="3">
    <source>
        <dbReference type="EMBL" id="KAK5085705.1"/>
    </source>
</evidence>
<feature type="compositionally biased region" description="Polar residues" evidence="1">
    <location>
        <begin position="179"/>
        <end position="190"/>
    </location>
</feature>
<feature type="compositionally biased region" description="Acidic residues" evidence="1">
    <location>
        <begin position="236"/>
        <end position="254"/>
    </location>
</feature>
<dbReference type="InterPro" id="IPR009730">
    <property type="entry name" value="MFAP1_C"/>
</dbReference>
<keyword evidence="4" id="KW-1185">Reference proteome</keyword>
<feature type="compositionally biased region" description="Polar residues" evidence="1">
    <location>
        <begin position="104"/>
        <end position="117"/>
    </location>
</feature>
<feature type="compositionally biased region" description="Acidic residues" evidence="1">
    <location>
        <begin position="68"/>
        <end position="88"/>
    </location>
</feature>
<proteinExistence type="predicted"/>
<accession>A0AAN7T0V2</accession>
<feature type="region of interest" description="Disordered" evidence="1">
    <location>
        <begin position="296"/>
        <end position="319"/>
    </location>
</feature>
<comment type="caution">
    <text evidence="3">The sequence shown here is derived from an EMBL/GenBank/DDBJ whole genome shotgun (WGS) entry which is preliminary data.</text>
</comment>
<sequence length="467" mass="52956">MPPPIPAHQKRFTANPTRPARYRPGKAVPEDESDENLEDEEEEEVSQPVQPQRRLQAPPAGPTRPQAEDEEEEDDEEGFVTEDEDDADGGAPLPKPAAKPVAQTARTLQPSAQTSATPVIPEQKQDGHEDEDESAGSEEEEEESEEGSEEEGSTSEEDEAPQRRFQRPTFIKKTERKPTSASNADVSESATPAPEIASSHHNEDIAARRLREAESLIKTTIEKDTAARLAGRKDWDDDDDLPPEALVDDTDGLDPEAEHSAWRLRELHRLKRDREAMIAREKELEEIERRRNLTVEEREAEDKEYIAKQKEEREEGRAKSAYLSKYHHKGAFFMDDEESARLAKRDLIGAKFADDVDKSTLPEYMRIRDMTKLGKKGRTRYTDLKGQDTGRFGDEVKRWRGSGYNDRNDGQRDDIRGVDDRFLPDNDRERGGPQITFTFAAETEKALFQLKVSIKVEVEVEIPSTQV</sequence>
<organism evidence="3 4">
    <name type="scientific">Lithohypha guttulata</name>
    <dbReference type="NCBI Taxonomy" id="1690604"/>
    <lineage>
        <taxon>Eukaryota</taxon>
        <taxon>Fungi</taxon>
        <taxon>Dikarya</taxon>
        <taxon>Ascomycota</taxon>
        <taxon>Pezizomycotina</taxon>
        <taxon>Eurotiomycetes</taxon>
        <taxon>Chaetothyriomycetidae</taxon>
        <taxon>Chaetothyriales</taxon>
        <taxon>Trichomeriaceae</taxon>
        <taxon>Lithohypha</taxon>
    </lineage>
</organism>